<dbReference type="Gene3D" id="3.30.70.100">
    <property type="match status" value="1"/>
</dbReference>
<dbReference type="GO" id="GO:0046872">
    <property type="term" value="F:metal ion binding"/>
    <property type="evidence" value="ECO:0007669"/>
    <property type="project" value="UniProtKB-KW"/>
</dbReference>
<keyword evidence="2" id="KW-0187">Copper transport</keyword>
<dbReference type="Pfam" id="PF00403">
    <property type="entry name" value="HMA"/>
    <property type="match status" value="1"/>
</dbReference>
<dbReference type="EMBL" id="CAJOBE010066122">
    <property type="protein sequence ID" value="CAF4401633.1"/>
    <property type="molecule type" value="Genomic_DNA"/>
</dbReference>
<reference evidence="4" key="1">
    <citation type="submission" date="2021-02" db="EMBL/GenBank/DDBJ databases">
        <authorList>
            <person name="Nowell W R."/>
        </authorList>
    </citation>
    <scope>NUCLEOTIDE SEQUENCE</scope>
</reference>
<dbReference type="InterPro" id="IPR006121">
    <property type="entry name" value="HMA_dom"/>
</dbReference>
<gene>
    <name evidence="4" type="ORF">FNK824_LOCUS43970</name>
</gene>
<evidence type="ECO:0000313" key="5">
    <source>
        <dbReference type="Proteomes" id="UP000663874"/>
    </source>
</evidence>
<dbReference type="Proteomes" id="UP000663874">
    <property type="component" value="Unassembled WGS sequence"/>
</dbReference>
<comment type="caution">
    <text evidence="4">The sequence shown here is derived from an EMBL/GenBank/DDBJ whole genome shotgun (WGS) entry which is preliminary data.</text>
</comment>
<feature type="domain" description="HMA" evidence="3">
    <location>
        <begin position="85"/>
        <end position="140"/>
    </location>
</feature>
<feature type="non-terminal residue" evidence="4">
    <location>
        <position position="1"/>
    </location>
</feature>
<feature type="non-terminal residue" evidence="4">
    <location>
        <position position="140"/>
    </location>
</feature>
<protein>
    <recommendedName>
        <fullName evidence="3">HMA domain-containing protein</fullName>
    </recommendedName>
</protein>
<keyword evidence="1" id="KW-0479">Metal-binding</keyword>
<dbReference type="PANTHER" id="PTHR46594">
    <property type="entry name" value="P-TYPE CATION-TRANSPORTING ATPASE"/>
    <property type="match status" value="1"/>
</dbReference>
<keyword evidence="2" id="KW-0813">Transport</keyword>
<dbReference type="InterPro" id="IPR036163">
    <property type="entry name" value="HMA_dom_sf"/>
</dbReference>
<evidence type="ECO:0000256" key="1">
    <source>
        <dbReference type="ARBA" id="ARBA00022723"/>
    </source>
</evidence>
<evidence type="ECO:0000256" key="2">
    <source>
        <dbReference type="ARBA" id="ARBA00022796"/>
    </source>
</evidence>
<dbReference type="PRINTS" id="PR00942">
    <property type="entry name" value="CUATPASEI"/>
</dbReference>
<dbReference type="GO" id="GO:0006825">
    <property type="term" value="P:copper ion transport"/>
    <property type="evidence" value="ECO:0007669"/>
    <property type="project" value="UniProtKB-KW"/>
</dbReference>
<sequence length="140" mass="15794">NAELKQSIKNDKLDVELGGISDENIPIAIERISSIKGILNVIFPLKNDSIHVEIIYDKNQIDPYTLYQKIQSIGYKVNPKLENISQAYLRIQGMHCNSCVMNITQTIEDLPGVHHIKVSFDDQSANVLYDSNIIKVSNII</sequence>
<dbReference type="SUPFAM" id="SSF55008">
    <property type="entry name" value="HMA, heavy metal-associated domain"/>
    <property type="match status" value="1"/>
</dbReference>
<evidence type="ECO:0000259" key="3">
    <source>
        <dbReference type="PROSITE" id="PS50846"/>
    </source>
</evidence>
<dbReference type="PANTHER" id="PTHR46594:SF4">
    <property type="entry name" value="P-TYPE CATION-TRANSPORTING ATPASE"/>
    <property type="match status" value="1"/>
</dbReference>
<dbReference type="FunFam" id="3.30.70.100:FF:000001">
    <property type="entry name" value="ATPase copper transporting beta"/>
    <property type="match status" value="1"/>
</dbReference>
<dbReference type="PROSITE" id="PS01047">
    <property type="entry name" value="HMA_1"/>
    <property type="match status" value="1"/>
</dbReference>
<dbReference type="AlphaFoldDB" id="A0A820P2M0"/>
<name>A0A820P2M0_9BILA</name>
<keyword evidence="2" id="KW-0186">Copper</keyword>
<dbReference type="CDD" id="cd00371">
    <property type="entry name" value="HMA"/>
    <property type="match status" value="1"/>
</dbReference>
<proteinExistence type="predicted"/>
<dbReference type="PROSITE" id="PS50846">
    <property type="entry name" value="HMA_2"/>
    <property type="match status" value="1"/>
</dbReference>
<dbReference type="InterPro" id="IPR017969">
    <property type="entry name" value="Heavy-metal-associated_CS"/>
</dbReference>
<keyword evidence="2" id="KW-0406">Ion transport</keyword>
<accession>A0A820P2M0</accession>
<evidence type="ECO:0000313" key="4">
    <source>
        <dbReference type="EMBL" id="CAF4401633.1"/>
    </source>
</evidence>
<organism evidence="4 5">
    <name type="scientific">Rotaria sordida</name>
    <dbReference type="NCBI Taxonomy" id="392033"/>
    <lineage>
        <taxon>Eukaryota</taxon>
        <taxon>Metazoa</taxon>
        <taxon>Spiralia</taxon>
        <taxon>Gnathifera</taxon>
        <taxon>Rotifera</taxon>
        <taxon>Eurotatoria</taxon>
        <taxon>Bdelloidea</taxon>
        <taxon>Philodinida</taxon>
        <taxon>Philodinidae</taxon>
        <taxon>Rotaria</taxon>
    </lineage>
</organism>